<dbReference type="AlphaFoldDB" id="A0A3C1KDZ1"/>
<feature type="transmembrane region" description="Helical" evidence="1">
    <location>
        <begin position="38"/>
        <end position="56"/>
    </location>
</feature>
<comment type="caution">
    <text evidence="2">The sequence shown here is derived from an EMBL/GenBank/DDBJ whole genome shotgun (WGS) entry which is preliminary data.</text>
</comment>
<keyword evidence="1" id="KW-0472">Membrane</keyword>
<organism evidence="2 3">
    <name type="scientific">Microbacterium ginsengisoli</name>
    <dbReference type="NCBI Taxonomy" id="400772"/>
    <lineage>
        <taxon>Bacteria</taxon>
        <taxon>Bacillati</taxon>
        <taxon>Actinomycetota</taxon>
        <taxon>Actinomycetes</taxon>
        <taxon>Micrococcales</taxon>
        <taxon>Microbacteriaceae</taxon>
        <taxon>Microbacterium</taxon>
    </lineage>
</organism>
<reference evidence="2 3" key="1">
    <citation type="journal article" date="2018" name="Nat. Biotechnol.">
        <title>A standardized bacterial taxonomy based on genome phylogeny substantially revises the tree of life.</title>
        <authorList>
            <person name="Parks D.H."/>
            <person name="Chuvochina M."/>
            <person name="Waite D.W."/>
            <person name="Rinke C."/>
            <person name="Skarshewski A."/>
            <person name="Chaumeil P.A."/>
            <person name="Hugenholtz P."/>
        </authorList>
    </citation>
    <scope>NUCLEOTIDE SEQUENCE [LARGE SCALE GENOMIC DNA]</scope>
    <source>
        <strain evidence="2">UBA9152</strain>
    </source>
</reference>
<dbReference type="Proteomes" id="UP000257479">
    <property type="component" value="Unassembled WGS sequence"/>
</dbReference>
<dbReference type="EMBL" id="DMNG01000169">
    <property type="protein sequence ID" value="HAN24887.1"/>
    <property type="molecule type" value="Genomic_DNA"/>
</dbReference>
<keyword evidence="1" id="KW-0812">Transmembrane</keyword>
<evidence type="ECO:0000256" key="1">
    <source>
        <dbReference type="SAM" id="Phobius"/>
    </source>
</evidence>
<protein>
    <submittedName>
        <fullName evidence="2">Uncharacterized protein</fullName>
    </submittedName>
</protein>
<name>A0A3C1KDZ1_9MICO</name>
<keyword evidence="1" id="KW-1133">Transmembrane helix</keyword>
<evidence type="ECO:0000313" key="2">
    <source>
        <dbReference type="EMBL" id="HAN24887.1"/>
    </source>
</evidence>
<accession>A0A3C1KDZ1</accession>
<sequence length="156" mass="16134">MSSWIATELFLSWAGRPALVVNPELIIQHLSDPGPRTVLVSAVAGLLGLTAIALSISAARRARRRVGAACNTITIADDAVIAGALSRVAALAAHVSQAQVRTTLSRRTAHVRVTPSSGFPVSTSEVAAAVSAELAQIGTLRRVGVRVEPARQGTLA</sequence>
<gene>
    <name evidence="2" type="ORF">DCP95_10000</name>
</gene>
<evidence type="ECO:0000313" key="3">
    <source>
        <dbReference type="Proteomes" id="UP000257479"/>
    </source>
</evidence>
<proteinExistence type="predicted"/>